<dbReference type="Gene3D" id="3.10.590.10">
    <property type="entry name" value="ph1033 like domains"/>
    <property type="match status" value="1"/>
</dbReference>
<name>A0ABX2CIB2_9BRAD</name>
<reference evidence="2" key="1">
    <citation type="submission" date="2020-05" db="EMBL/GenBank/DDBJ databases">
        <title>Nod-independent and nitrogen-fixing Bradyrhizobium aeschynomene sp. nov. isolated from nodules of Aeschynomene indica.</title>
        <authorList>
            <person name="Zhang Z."/>
        </authorList>
    </citation>
    <scope>NUCLEOTIDE SEQUENCE</scope>
    <source>
        <strain evidence="2">83012</strain>
    </source>
</reference>
<dbReference type="Proteomes" id="UP000886476">
    <property type="component" value="Unassembled WGS sequence"/>
</dbReference>
<keyword evidence="3" id="KW-1185">Reference proteome</keyword>
<evidence type="ECO:0000313" key="3">
    <source>
        <dbReference type="Proteomes" id="UP000886476"/>
    </source>
</evidence>
<dbReference type="InterPro" id="IPR015947">
    <property type="entry name" value="PUA-like_sf"/>
</dbReference>
<dbReference type="PANTHER" id="PTHR14087:SF7">
    <property type="entry name" value="THYMOCYTE NUCLEAR PROTEIN 1"/>
    <property type="match status" value="1"/>
</dbReference>
<dbReference type="InterPro" id="IPR052181">
    <property type="entry name" value="5hmC_binding"/>
</dbReference>
<evidence type="ECO:0000313" key="2">
    <source>
        <dbReference type="EMBL" id="NPU67928.1"/>
    </source>
</evidence>
<comment type="caution">
    <text evidence="2">The sequence shown here is derived from an EMBL/GenBank/DDBJ whole genome shotgun (WGS) entry which is preliminary data.</text>
</comment>
<dbReference type="RefSeq" id="WP_172112999.1">
    <property type="nucleotide sequence ID" value="NZ_JABFDM010000010.1"/>
</dbReference>
<dbReference type="PANTHER" id="PTHR14087">
    <property type="entry name" value="THYMOCYTE NUCLEAR PROTEIN 1"/>
    <property type="match status" value="1"/>
</dbReference>
<protein>
    <submittedName>
        <fullName evidence="2">EVE domain-containing protein</fullName>
    </submittedName>
</protein>
<feature type="domain" description="EVE" evidence="1">
    <location>
        <begin position="2"/>
        <end position="134"/>
    </location>
</feature>
<gene>
    <name evidence="2" type="ORF">HL667_23195</name>
</gene>
<dbReference type="InterPro" id="IPR002740">
    <property type="entry name" value="EVE_domain"/>
</dbReference>
<sequence>MSYWLVKSEPSVWSWDQQVEKGAKGEAWTGVRNYTARQNLVAMKKGELAFYYHSNEGKEIVGIAEIIKEAYPDPTDKTGKFVCVDIKAHKAFKTPVTLAAIKADPKLSEMALVKQSRLSVQPVTSEEWKHICKLGGV</sequence>
<dbReference type="CDD" id="cd21133">
    <property type="entry name" value="EVE"/>
    <property type="match status" value="1"/>
</dbReference>
<proteinExistence type="predicted"/>
<organism evidence="2 3">
    <name type="scientific">Bradyrhizobium aeschynomenes</name>
    <dbReference type="NCBI Taxonomy" id="2734909"/>
    <lineage>
        <taxon>Bacteria</taxon>
        <taxon>Pseudomonadati</taxon>
        <taxon>Pseudomonadota</taxon>
        <taxon>Alphaproteobacteria</taxon>
        <taxon>Hyphomicrobiales</taxon>
        <taxon>Nitrobacteraceae</taxon>
        <taxon>Bradyrhizobium</taxon>
    </lineage>
</organism>
<dbReference type="Pfam" id="PF01878">
    <property type="entry name" value="EVE"/>
    <property type="match status" value="1"/>
</dbReference>
<dbReference type="SUPFAM" id="SSF88697">
    <property type="entry name" value="PUA domain-like"/>
    <property type="match status" value="1"/>
</dbReference>
<accession>A0ABX2CIB2</accession>
<dbReference type="EMBL" id="JABFDN010000008">
    <property type="protein sequence ID" value="NPU67928.1"/>
    <property type="molecule type" value="Genomic_DNA"/>
</dbReference>
<evidence type="ECO:0000259" key="1">
    <source>
        <dbReference type="Pfam" id="PF01878"/>
    </source>
</evidence>
<dbReference type="InterPro" id="IPR047197">
    <property type="entry name" value="THYN1-like_EVE"/>
</dbReference>